<evidence type="ECO:0000313" key="2">
    <source>
        <dbReference type="EMBL" id="ECA5342777.1"/>
    </source>
</evidence>
<reference evidence="3" key="2">
    <citation type="submission" date="2018-07" db="EMBL/GenBank/DDBJ databases">
        <authorList>
            <person name="Ashton P.M."/>
            <person name="Dallman T."/>
            <person name="Nair S."/>
            <person name="De Pinna E."/>
            <person name="Peters T."/>
            <person name="Grant K."/>
        </authorList>
    </citation>
    <scope>NUCLEOTIDE SEQUENCE</scope>
    <source>
        <strain evidence="3">116039</strain>
        <strain evidence="2">582921</strain>
    </source>
</reference>
<dbReference type="AlphaFoldDB" id="A0A1I9W6W2"/>
<dbReference type="EMBL" id="AAHUQY010000021">
    <property type="protein sequence ID" value="ECA5342777.1"/>
    <property type="molecule type" value="Genomic_DNA"/>
</dbReference>
<evidence type="ECO:0000313" key="3">
    <source>
        <dbReference type="EMBL" id="EDA7615072.1"/>
    </source>
</evidence>
<dbReference type="EMBL" id="KX810825">
    <property type="protein sequence ID" value="APA22913.1"/>
    <property type="molecule type" value="Genomic_DNA"/>
</dbReference>
<accession>A0A1I9W6W2</accession>
<keyword evidence="1" id="KW-0614">Plasmid</keyword>
<dbReference type="EMBL" id="AALLDS010000033">
    <property type="protein sequence ID" value="EDA7615072.1"/>
    <property type="molecule type" value="Genomic_DNA"/>
</dbReference>
<geneLocation type="plasmid" evidence="1">
    <name>pIMP4-SEM1</name>
</geneLocation>
<reference evidence="1" key="1">
    <citation type="journal article" date="2016" name="Sci. Rep.">
        <title>Isolation and plasmid characterization of carbapenemase (IMP-4) producing Salmonella enterica Typhimurium from cats.</title>
        <authorList>
            <person name="Abraham S."/>
            <person name="O'Dea M."/>
            <person name="Trott D.J."/>
            <person name="Abraham R.J."/>
            <person name="Hughes D."/>
            <person name="Pang S."/>
            <person name="McKew G."/>
            <person name="Cheong E.Y."/>
            <person name="Merlino J."/>
            <person name="Saputra S."/>
            <person name="Malik R."/>
            <person name="Gottlieb T."/>
        </authorList>
    </citation>
    <scope>NUCLEOTIDE SEQUENCE</scope>
    <source>
        <strain evidence="1">MU1</strain>
        <plasmid evidence="1">pIMP4-SEM1</plasmid>
    </source>
</reference>
<dbReference type="RefSeq" id="WP_000864986.1">
    <property type="nucleotide sequence ID" value="NC_024983.1"/>
</dbReference>
<name>A0A1I9W6W2_SALTM</name>
<gene>
    <name evidence="3" type="ORF">A3V89_20095</name>
    <name evidence="2" type="ORF">ELS01_20555</name>
</gene>
<protein>
    <submittedName>
        <fullName evidence="1">Uncharacterized protein</fullName>
    </submittedName>
</protein>
<sequence>MKVKELIAMLNERDPEAIVLISGYETIGGTEVAEADLLIDMQSICLEQADNLTGNRKVVSSGGEDSVWLGWKDDYRTKVFLEDAQIPDQDE</sequence>
<proteinExistence type="predicted"/>
<evidence type="ECO:0000313" key="1">
    <source>
        <dbReference type="EMBL" id="APA22913.1"/>
    </source>
</evidence>
<organism evidence="1">
    <name type="scientific">Salmonella typhimurium</name>
    <dbReference type="NCBI Taxonomy" id="90371"/>
    <lineage>
        <taxon>Bacteria</taxon>
        <taxon>Pseudomonadati</taxon>
        <taxon>Pseudomonadota</taxon>
        <taxon>Gammaproteobacteria</taxon>
        <taxon>Enterobacterales</taxon>
        <taxon>Enterobacteriaceae</taxon>
        <taxon>Salmonella</taxon>
    </lineage>
</organism>